<keyword evidence="1" id="KW-0812">Transmembrane</keyword>
<evidence type="ECO:0000313" key="2">
    <source>
        <dbReference type="EMBL" id="MBH0778339.1"/>
    </source>
</evidence>
<evidence type="ECO:0000313" key="3">
    <source>
        <dbReference type="Proteomes" id="UP000655751"/>
    </source>
</evidence>
<organism evidence="2 3">
    <name type="scientific">Nocardia bovistercoris</name>
    <dbReference type="NCBI Taxonomy" id="2785916"/>
    <lineage>
        <taxon>Bacteria</taxon>
        <taxon>Bacillati</taxon>
        <taxon>Actinomycetota</taxon>
        <taxon>Actinomycetes</taxon>
        <taxon>Mycobacteriales</taxon>
        <taxon>Nocardiaceae</taxon>
        <taxon>Nocardia</taxon>
    </lineage>
</organism>
<reference evidence="2" key="1">
    <citation type="submission" date="2020-11" db="EMBL/GenBank/DDBJ databases">
        <title>Nocardia NEAU-351.nov., a novel actinomycete isolated from the cow dung.</title>
        <authorList>
            <person name="Zhang X."/>
        </authorList>
    </citation>
    <scope>NUCLEOTIDE SEQUENCE</scope>
    <source>
        <strain evidence="2">NEAU-351</strain>
    </source>
</reference>
<comment type="caution">
    <text evidence="2">The sequence shown here is derived from an EMBL/GenBank/DDBJ whole genome shotgun (WGS) entry which is preliminary data.</text>
</comment>
<dbReference type="AlphaFoldDB" id="A0A931N405"/>
<keyword evidence="1" id="KW-1133">Transmembrane helix</keyword>
<proteinExistence type="predicted"/>
<feature type="transmembrane region" description="Helical" evidence="1">
    <location>
        <begin position="25"/>
        <end position="44"/>
    </location>
</feature>
<protein>
    <submittedName>
        <fullName evidence="2">Uncharacterized protein</fullName>
    </submittedName>
</protein>
<dbReference type="Proteomes" id="UP000655751">
    <property type="component" value="Unassembled WGS sequence"/>
</dbReference>
<evidence type="ECO:0000256" key="1">
    <source>
        <dbReference type="SAM" id="Phobius"/>
    </source>
</evidence>
<dbReference type="EMBL" id="JADMLG010000007">
    <property type="protein sequence ID" value="MBH0778339.1"/>
    <property type="molecule type" value="Genomic_DNA"/>
</dbReference>
<keyword evidence="1" id="KW-0472">Membrane</keyword>
<feature type="transmembrane region" description="Helical" evidence="1">
    <location>
        <begin position="73"/>
        <end position="97"/>
    </location>
</feature>
<gene>
    <name evidence="2" type="ORF">IT779_18825</name>
</gene>
<feature type="transmembrane region" description="Helical" evidence="1">
    <location>
        <begin position="109"/>
        <end position="129"/>
    </location>
</feature>
<name>A0A931N405_9NOCA</name>
<sequence length="172" mass="18238">MQYPVGAGPTPRPPVPEDVRTARQLWWAVAAFGVVQLTASLVVASGQRDELADEAFETLRASDPTATEATADLMVIGVFGLAAIAGVIITAFALLFIHFFWRGKLWARTLLTFVGVWLVIIGVATLFALESVDGIAALVAGGAAIVQGVLAGGALYLGHRPDSNAYFLMNRR</sequence>
<accession>A0A931N405</accession>
<dbReference type="RefSeq" id="WP_196150813.1">
    <property type="nucleotide sequence ID" value="NZ_JADMLG010000007.1"/>
</dbReference>
<feature type="transmembrane region" description="Helical" evidence="1">
    <location>
        <begin position="135"/>
        <end position="157"/>
    </location>
</feature>
<keyword evidence="3" id="KW-1185">Reference proteome</keyword>